<feature type="compositionally biased region" description="Low complexity" evidence="1">
    <location>
        <begin position="211"/>
        <end position="220"/>
    </location>
</feature>
<feature type="transmembrane region" description="Helical" evidence="2">
    <location>
        <begin position="287"/>
        <end position="309"/>
    </location>
</feature>
<dbReference type="AlphaFoldDB" id="A0A1A9AFQ4"/>
<dbReference type="PRINTS" id="PR01217">
    <property type="entry name" value="PRICHEXTENSN"/>
</dbReference>
<gene>
    <name evidence="3" type="ORF">GA0070621_5847</name>
</gene>
<feature type="region of interest" description="Disordered" evidence="1">
    <location>
        <begin position="118"/>
        <end position="220"/>
    </location>
</feature>
<sequence length="430" mass="45053">MLRLDQAAAAPNESDGTPAGPDTAIPANPMRPPSAGTPAELVTAMRVLKEWTGLTYRQLQRRAANTGAVLPHSTIAAVLSRTTLPREDLLATFVRACGGDDTTVEGWLTARRRIAVAATLPGPDNTGTPPQQTVPRQAAPEPGAVARAEGGQPPDPAAPPAAVPDRGSAASPARVGDGVAGQPDNPPPAAPEPGPPIAPQAATPPAPAARPVPDADSPRPVIARTDDAWETGLRSATEPDPSALASATAQQRQWRWRGIHRHDPADEVPRPEGLRWLVPPIMYRTGWAARVLSGVLVLLLALVAVAFVARLIRDRDDRPVPEPTPTGLVVETEEAGPPLPSNPPPTTKPKPSPTKAPAKDQPSASTPPASPPASPTPSPTYPAAGPETTHRDCDRNGCNPYRDTPRFTQPTPESTSNCQYPCVEITTYDP</sequence>
<feature type="region of interest" description="Disordered" evidence="1">
    <location>
        <begin position="1"/>
        <end position="30"/>
    </location>
</feature>
<evidence type="ECO:0008006" key="5">
    <source>
        <dbReference type="Google" id="ProtNLM"/>
    </source>
</evidence>
<keyword evidence="4" id="KW-1185">Reference proteome</keyword>
<feature type="compositionally biased region" description="Pro residues" evidence="1">
    <location>
        <begin position="184"/>
        <end position="210"/>
    </location>
</feature>
<feature type="compositionally biased region" description="Polar residues" evidence="1">
    <location>
        <begin position="125"/>
        <end position="135"/>
    </location>
</feature>
<dbReference type="PATRIC" id="fig|299146.4.peg.6034"/>
<keyword evidence="2" id="KW-0472">Membrane</keyword>
<dbReference type="EMBL" id="LT594324">
    <property type="protein sequence ID" value="SBT55016.1"/>
    <property type="molecule type" value="Genomic_DNA"/>
</dbReference>
<evidence type="ECO:0000313" key="3">
    <source>
        <dbReference type="EMBL" id="SBT55016.1"/>
    </source>
</evidence>
<organism evidence="3 4">
    <name type="scientific">Micromonospora narathiwatensis</name>
    <dbReference type="NCBI Taxonomy" id="299146"/>
    <lineage>
        <taxon>Bacteria</taxon>
        <taxon>Bacillati</taxon>
        <taxon>Actinomycetota</taxon>
        <taxon>Actinomycetes</taxon>
        <taxon>Micromonosporales</taxon>
        <taxon>Micromonosporaceae</taxon>
        <taxon>Micromonospora</taxon>
    </lineage>
</organism>
<feature type="region of interest" description="Disordered" evidence="1">
    <location>
        <begin position="316"/>
        <end position="418"/>
    </location>
</feature>
<feature type="compositionally biased region" description="Pro residues" evidence="1">
    <location>
        <begin position="337"/>
        <end position="354"/>
    </location>
</feature>
<protein>
    <recommendedName>
        <fullName evidence="5">Helix-turn-helix domain-containing protein</fullName>
    </recommendedName>
</protein>
<evidence type="ECO:0000256" key="2">
    <source>
        <dbReference type="SAM" id="Phobius"/>
    </source>
</evidence>
<proteinExistence type="predicted"/>
<dbReference type="Proteomes" id="UP000198765">
    <property type="component" value="Chromosome I"/>
</dbReference>
<evidence type="ECO:0000256" key="1">
    <source>
        <dbReference type="SAM" id="MobiDB-lite"/>
    </source>
</evidence>
<accession>A0A1A9AFQ4</accession>
<feature type="compositionally biased region" description="Polar residues" evidence="1">
    <location>
        <begin position="406"/>
        <end position="418"/>
    </location>
</feature>
<dbReference type="OrthoDB" id="3406160at2"/>
<dbReference type="RefSeq" id="WP_091201655.1">
    <property type="nucleotide sequence ID" value="NZ_LT594324.1"/>
</dbReference>
<name>A0A1A9AFQ4_9ACTN</name>
<reference evidence="3 4" key="1">
    <citation type="submission" date="2016-06" db="EMBL/GenBank/DDBJ databases">
        <authorList>
            <person name="Kjaerup R.B."/>
            <person name="Dalgaard T.S."/>
            <person name="Juul-Madsen H.R."/>
        </authorList>
    </citation>
    <scope>NUCLEOTIDE SEQUENCE [LARGE SCALE GENOMIC DNA]</scope>
    <source>
        <strain evidence="3 4">DSM 45248</strain>
    </source>
</reference>
<feature type="compositionally biased region" description="Pro residues" evidence="1">
    <location>
        <begin position="153"/>
        <end position="162"/>
    </location>
</feature>
<keyword evidence="2" id="KW-1133">Transmembrane helix</keyword>
<keyword evidence="2" id="KW-0812">Transmembrane</keyword>
<feature type="compositionally biased region" description="Pro residues" evidence="1">
    <location>
        <begin position="368"/>
        <end position="380"/>
    </location>
</feature>
<evidence type="ECO:0000313" key="4">
    <source>
        <dbReference type="Proteomes" id="UP000198765"/>
    </source>
</evidence>